<gene>
    <name evidence="3" type="ORF">G443_000140</name>
</gene>
<comment type="caution">
    <text evidence="3">The sequence shown here is derived from an EMBL/GenBank/DDBJ whole genome shotgun (WGS) entry which is preliminary data.</text>
</comment>
<reference evidence="3 4" key="1">
    <citation type="submission" date="2022-06" db="EMBL/GenBank/DDBJ databases">
        <title>Genomic Encyclopedia of Type Strains, Phase I: the one thousand microbial genomes (KMG-I) project.</title>
        <authorList>
            <person name="Kyrpides N."/>
        </authorList>
    </citation>
    <scope>NUCLEOTIDE SEQUENCE [LARGE SCALE GENOMIC DNA]</scope>
    <source>
        <strain evidence="3 4">DSM 43889</strain>
    </source>
</reference>
<feature type="compositionally biased region" description="Low complexity" evidence="1">
    <location>
        <begin position="118"/>
        <end position="134"/>
    </location>
</feature>
<feature type="region of interest" description="Disordered" evidence="1">
    <location>
        <begin position="71"/>
        <end position="163"/>
    </location>
</feature>
<accession>A0ABT1JBJ7</accession>
<dbReference type="Proteomes" id="UP000791080">
    <property type="component" value="Unassembled WGS sequence"/>
</dbReference>
<evidence type="ECO:0000256" key="2">
    <source>
        <dbReference type="SAM" id="Phobius"/>
    </source>
</evidence>
<evidence type="ECO:0000313" key="4">
    <source>
        <dbReference type="Proteomes" id="UP000791080"/>
    </source>
</evidence>
<sequence length="163" mass="16512">MIRRITGTKAIDSSATTISGLFPGVSKNGSVTEVTVGGLVNLVFWSITGGVLFLMAERALVGAARDAGGAAAGRAGADAGSAVAGGGTPVAEPNENPRDGLARPGASAAARSTTRGYRPVSAARRGSSRPGGSVRTRRRRSTERRTDPRALLAVETGVLRRAA</sequence>
<keyword evidence="4" id="KW-1185">Reference proteome</keyword>
<protein>
    <submittedName>
        <fullName evidence="3">Uncharacterized protein</fullName>
    </submittedName>
</protein>
<feature type="compositionally biased region" description="Low complexity" evidence="1">
    <location>
        <begin position="71"/>
        <end position="82"/>
    </location>
</feature>
<evidence type="ECO:0000313" key="3">
    <source>
        <dbReference type="EMBL" id="MCP2329870.1"/>
    </source>
</evidence>
<proteinExistence type="predicted"/>
<keyword evidence="2" id="KW-0812">Transmembrane</keyword>
<dbReference type="EMBL" id="AUBJ02000001">
    <property type="protein sequence ID" value="MCP2329870.1"/>
    <property type="molecule type" value="Genomic_DNA"/>
</dbReference>
<name>A0ABT1JBJ7_ACTCY</name>
<organism evidence="3 4">
    <name type="scientific">Actinoalloteichus caeruleus DSM 43889</name>
    <dbReference type="NCBI Taxonomy" id="1120930"/>
    <lineage>
        <taxon>Bacteria</taxon>
        <taxon>Bacillati</taxon>
        <taxon>Actinomycetota</taxon>
        <taxon>Actinomycetes</taxon>
        <taxon>Pseudonocardiales</taxon>
        <taxon>Pseudonocardiaceae</taxon>
        <taxon>Actinoalloteichus</taxon>
        <taxon>Actinoalloteichus cyanogriseus</taxon>
    </lineage>
</organism>
<evidence type="ECO:0000256" key="1">
    <source>
        <dbReference type="SAM" id="MobiDB-lite"/>
    </source>
</evidence>
<feature type="transmembrane region" description="Helical" evidence="2">
    <location>
        <begin position="34"/>
        <end position="55"/>
    </location>
</feature>
<keyword evidence="2" id="KW-0472">Membrane</keyword>
<keyword evidence="2" id="KW-1133">Transmembrane helix</keyword>